<feature type="domain" description="Glycosyltransferase 2-like" evidence="1">
    <location>
        <begin position="5"/>
        <end position="130"/>
    </location>
</feature>
<dbReference type="AlphaFoldDB" id="A0A849KHV8"/>
<dbReference type="InterPro" id="IPR001173">
    <property type="entry name" value="Glyco_trans_2-like"/>
</dbReference>
<comment type="caution">
    <text evidence="2">The sequence shown here is derived from an EMBL/GenBank/DDBJ whole genome shotgun (WGS) entry which is preliminary data.</text>
</comment>
<reference evidence="2 3" key="2">
    <citation type="submission" date="2020-06" db="EMBL/GenBank/DDBJ databases">
        <title>Ramlibacter rhizophilus sp. nov., isolated from rhizosphere soil of national flower Mugunghwa from South Korea.</title>
        <authorList>
            <person name="Zheng-Fei Y."/>
            <person name="Huan T."/>
        </authorList>
    </citation>
    <scope>NUCLEOTIDE SEQUENCE [LARGE SCALE GENOMIC DNA]</scope>
    <source>
        <strain evidence="2 3">B156</strain>
    </source>
</reference>
<dbReference type="PANTHER" id="PTHR22916">
    <property type="entry name" value="GLYCOSYLTRANSFERASE"/>
    <property type="match status" value="1"/>
</dbReference>
<evidence type="ECO:0000259" key="1">
    <source>
        <dbReference type="Pfam" id="PF00535"/>
    </source>
</evidence>
<organism evidence="2 3">
    <name type="scientific">Ramlibacter montanisoli</name>
    <dbReference type="NCBI Taxonomy" id="2732512"/>
    <lineage>
        <taxon>Bacteria</taxon>
        <taxon>Pseudomonadati</taxon>
        <taxon>Pseudomonadota</taxon>
        <taxon>Betaproteobacteria</taxon>
        <taxon>Burkholderiales</taxon>
        <taxon>Comamonadaceae</taxon>
        <taxon>Ramlibacter</taxon>
    </lineage>
</organism>
<dbReference type="GO" id="GO:0016758">
    <property type="term" value="F:hexosyltransferase activity"/>
    <property type="evidence" value="ECO:0007669"/>
    <property type="project" value="UniProtKB-ARBA"/>
</dbReference>
<accession>A0A849KHV8</accession>
<dbReference type="InterPro" id="IPR029044">
    <property type="entry name" value="Nucleotide-diphossugar_trans"/>
</dbReference>
<evidence type="ECO:0000313" key="2">
    <source>
        <dbReference type="EMBL" id="NNU43653.1"/>
    </source>
</evidence>
<evidence type="ECO:0000313" key="3">
    <source>
        <dbReference type="Proteomes" id="UP000552954"/>
    </source>
</evidence>
<protein>
    <submittedName>
        <fullName evidence="2">Glycosyltransferase family 2 protein</fullName>
    </submittedName>
</protein>
<name>A0A849KHV8_9BURK</name>
<dbReference type="RefSeq" id="WP_171559232.1">
    <property type="nucleotide sequence ID" value="NZ_JABFCS010000001.1"/>
</dbReference>
<dbReference type="Gene3D" id="3.90.550.10">
    <property type="entry name" value="Spore Coat Polysaccharide Biosynthesis Protein SpsA, Chain A"/>
    <property type="match status" value="1"/>
</dbReference>
<keyword evidence="3" id="KW-1185">Reference proteome</keyword>
<dbReference type="Pfam" id="PF00535">
    <property type="entry name" value="Glycos_transf_2"/>
    <property type="match status" value="1"/>
</dbReference>
<sequence>MIKVSVMIPTYNQAGFVREAIASALAQTHPHLEVIVGDDASSDDTAAVVAAVADPRLRYVRHSANLGRTGNYRALLYEHATGDFVVNLDGDDYFTDPEFIARAVRCVEADPEVVMVVAQVTSRSETADFVSQLPPHEELAGLDILRRLPARPYLLMHMGVLYARRAALAIDFYRSPAISSDWESLYRLCLRGKVRYLPRPVGVWRVHGGNETGTGNVAKLLANLDIWEPVYRDAVKFGMSPLRARLARARMVAFLAVEHLPAVSHGGNRALVAFLGALAAKDVPALLFIALHPRSAATLAAGFLGYFRRDRALATR</sequence>
<keyword evidence="2" id="KW-0808">Transferase</keyword>
<dbReference type="PANTHER" id="PTHR22916:SF3">
    <property type="entry name" value="UDP-GLCNAC:BETAGAL BETA-1,3-N-ACETYLGLUCOSAMINYLTRANSFERASE-LIKE PROTEIN 1"/>
    <property type="match status" value="1"/>
</dbReference>
<gene>
    <name evidence="2" type="ORF">HK415_11580</name>
</gene>
<reference evidence="2 3" key="1">
    <citation type="submission" date="2020-05" db="EMBL/GenBank/DDBJ databases">
        <authorList>
            <person name="Khan S.A."/>
            <person name="Jeon C.O."/>
            <person name="Chun B.H."/>
        </authorList>
    </citation>
    <scope>NUCLEOTIDE SEQUENCE [LARGE SCALE GENOMIC DNA]</scope>
    <source>
        <strain evidence="2 3">B156</strain>
    </source>
</reference>
<dbReference type="SUPFAM" id="SSF53448">
    <property type="entry name" value="Nucleotide-diphospho-sugar transferases"/>
    <property type="match status" value="1"/>
</dbReference>
<proteinExistence type="predicted"/>
<dbReference type="EMBL" id="JABFCS010000001">
    <property type="protein sequence ID" value="NNU43653.1"/>
    <property type="molecule type" value="Genomic_DNA"/>
</dbReference>
<dbReference type="Proteomes" id="UP000552954">
    <property type="component" value="Unassembled WGS sequence"/>
</dbReference>